<dbReference type="AlphaFoldDB" id="A0A318TZI9"/>
<evidence type="ECO:0000256" key="1">
    <source>
        <dbReference type="ARBA" id="ARBA00022649"/>
    </source>
</evidence>
<dbReference type="Pfam" id="PF05016">
    <property type="entry name" value="ParE_toxin"/>
    <property type="match status" value="1"/>
</dbReference>
<proteinExistence type="predicted"/>
<dbReference type="Gene3D" id="3.30.2310.20">
    <property type="entry name" value="RelE-like"/>
    <property type="match status" value="1"/>
</dbReference>
<reference evidence="2 3" key="1">
    <citation type="submission" date="2018-06" db="EMBL/GenBank/DDBJ databases">
        <title>Genomic Encyclopedia of Archaeal and Bacterial Type Strains, Phase II (KMG-II): from individual species to whole genera.</title>
        <authorList>
            <person name="Goeker M."/>
        </authorList>
    </citation>
    <scope>NUCLEOTIDE SEQUENCE [LARGE SCALE GENOMIC DNA]</scope>
    <source>
        <strain evidence="2 3">JCM 11668</strain>
    </source>
</reference>
<comment type="caution">
    <text evidence="2">The sequence shown here is derived from an EMBL/GenBank/DDBJ whole genome shotgun (WGS) entry which is preliminary data.</text>
</comment>
<dbReference type="Proteomes" id="UP000248148">
    <property type="component" value="Unassembled WGS sequence"/>
</dbReference>
<dbReference type="GO" id="GO:0004519">
    <property type="term" value="F:endonuclease activity"/>
    <property type="evidence" value="ECO:0007669"/>
    <property type="project" value="UniProtKB-KW"/>
</dbReference>
<keyword evidence="2" id="KW-0378">Hydrolase</keyword>
<keyword evidence="2" id="KW-0255">Endonuclease</keyword>
<dbReference type="InterPro" id="IPR035093">
    <property type="entry name" value="RelE/ParE_toxin_dom_sf"/>
</dbReference>
<gene>
    <name evidence="2" type="ORF">BJ122_102285</name>
</gene>
<sequence length="82" mass="9102">MKSIAYTATAARALLRHANKAKLIRGKIEQYAADPASQARNVKSLTGRNVSRLRVQNYRVLFNETADAITVLDIGPRGEIYD</sequence>
<keyword evidence="1" id="KW-1277">Toxin-antitoxin system</keyword>
<dbReference type="EMBL" id="QJTI01000002">
    <property type="protein sequence ID" value="PYF05059.1"/>
    <property type="molecule type" value="Genomic_DNA"/>
</dbReference>
<accession>A0A318TZI9</accession>
<evidence type="ECO:0000313" key="3">
    <source>
        <dbReference type="Proteomes" id="UP000248148"/>
    </source>
</evidence>
<organism evidence="2 3">
    <name type="scientific">Rhodopseudomonas faecalis</name>
    <dbReference type="NCBI Taxonomy" id="99655"/>
    <lineage>
        <taxon>Bacteria</taxon>
        <taxon>Pseudomonadati</taxon>
        <taxon>Pseudomonadota</taxon>
        <taxon>Alphaproteobacteria</taxon>
        <taxon>Hyphomicrobiales</taxon>
        <taxon>Nitrobacteraceae</taxon>
        <taxon>Rhodopseudomonas</taxon>
    </lineage>
</organism>
<dbReference type="SUPFAM" id="SSF143011">
    <property type="entry name" value="RelE-like"/>
    <property type="match status" value="1"/>
</dbReference>
<name>A0A318TZI9_9BRAD</name>
<dbReference type="RefSeq" id="WP_110779694.1">
    <property type="nucleotide sequence ID" value="NZ_QJTI01000002.1"/>
</dbReference>
<dbReference type="InterPro" id="IPR007712">
    <property type="entry name" value="RelE/ParE_toxin"/>
</dbReference>
<dbReference type="OrthoDB" id="428094at2"/>
<evidence type="ECO:0000313" key="2">
    <source>
        <dbReference type="EMBL" id="PYF05059.1"/>
    </source>
</evidence>
<protein>
    <submittedName>
        <fullName evidence="2">mRNA-degrading endonuclease RelE of RelBE toxin-antitoxin system</fullName>
    </submittedName>
</protein>
<keyword evidence="2" id="KW-0540">Nuclease</keyword>
<keyword evidence="3" id="KW-1185">Reference proteome</keyword>